<dbReference type="InterPro" id="IPR038425">
    <property type="entry name" value="GAT_sf"/>
</dbReference>
<comment type="similarity">
    <text evidence="2">Belongs to the TOM1 family.</text>
</comment>
<evidence type="ECO:0000313" key="10">
    <source>
        <dbReference type="Proteomes" id="UP001152484"/>
    </source>
</evidence>
<evidence type="ECO:0000256" key="5">
    <source>
        <dbReference type="ARBA" id="ARBA00023136"/>
    </source>
</evidence>
<dbReference type="PANTHER" id="PTHR45898:SF2">
    <property type="entry name" value="TOM1-LIKE PROTEIN 6"/>
    <property type="match status" value="1"/>
</dbReference>
<name>A0A9P1DXW1_CUSEU</name>
<dbReference type="PROSITE" id="PS50909">
    <property type="entry name" value="GAT"/>
    <property type="match status" value="1"/>
</dbReference>
<dbReference type="GO" id="GO:0035091">
    <property type="term" value="F:phosphatidylinositol binding"/>
    <property type="evidence" value="ECO:0007669"/>
    <property type="project" value="InterPro"/>
</dbReference>
<dbReference type="GO" id="GO:0005737">
    <property type="term" value="C:cytoplasm"/>
    <property type="evidence" value="ECO:0007669"/>
    <property type="project" value="UniProtKB-ARBA"/>
</dbReference>
<accession>A0A9P1DXW1</accession>
<protein>
    <submittedName>
        <fullName evidence="9">Uncharacterized protein</fullName>
    </submittedName>
</protein>
<feature type="domain" description="VHS" evidence="7">
    <location>
        <begin position="30"/>
        <end position="159"/>
    </location>
</feature>
<keyword evidence="3" id="KW-0813">Transport</keyword>
<evidence type="ECO:0000256" key="4">
    <source>
        <dbReference type="ARBA" id="ARBA00022927"/>
    </source>
</evidence>
<sequence>MISSMAAPSSYSSSSWFLASSSVVVRVEKATSEFLMGPDWTMNIEICDIINSNHWVAKEVLRSVKRRLLNKNPKVQLLSLTLLETMVKNCVDIIHIQIAERSILPEMVKIVKKTMDTRVRDKILVLIDSWREAFGGPGGKYPQYYWAFQELKNAGVGFPPRSRDSAPIFTPPVSHLARKHPQLGYKTPTDSSIVPQAEILSFPTITSMRGILNLLAEMLQAVNPSDGPAAVKDEVIVDLVERCRANHKKLLHMLTTTGDDDALAKGLELNDALQSVLAKHDAISSGTVFPISVKEIKHESTESLEVGSSGAGPSNTEQENEHALVPVPCLLGEEEDEDDDFAQLSQRHSKTGEGELSDPPSVNNALVLRDPPVRTKEQDMIDLLTITLSSNTSTEPIPETQDIINETPLVDSYPGGHQNNYVATWAAQPQPQMQPQTQTYSPPQYPQQPQYFYELQPQPQYPQYYGYTSQHYAPTPGYYSNSYASFSGSSNAFPTWGNNNGIAQVGVSSSSSGQKQAFVPSYRLFEDLNVLSGNGDQSFKTTTMTGNSSSTSLFGANTQSLIGGRK</sequence>
<dbReference type="PANTHER" id="PTHR45898">
    <property type="entry name" value="TOM1-LIKE PROTEIN"/>
    <property type="match status" value="1"/>
</dbReference>
<feature type="domain" description="GAT" evidence="8">
    <location>
        <begin position="194"/>
        <end position="285"/>
    </location>
</feature>
<gene>
    <name evidence="9" type="ORF">CEURO_LOCUS1758</name>
</gene>
<evidence type="ECO:0000256" key="2">
    <source>
        <dbReference type="ARBA" id="ARBA00007708"/>
    </source>
</evidence>
<comment type="subcellular location">
    <subcellularLocation>
        <location evidence="1">Membrane</location>
        <topology evidence="1">Peripheral membrane protein</topology>
    </subcellularLocation>
</comment>
<dbReference type="Pfam" id="PF03127">
    <property type="entry name" value="GAT"/>
    <property type="match status" value="1"/>
</dbReference>
<dbReference type="PROSITE" id="PS50179">
    <property type="entry name" value="VHS"/>
    <property type="match status" value="1"/>
</dbReference>
<evidence type="ECO:0000256" key="3">
    <source>
        <dbReference type="ARBA" id="ARBA00022448"/>
    </source>
</evidence>
<feature type="region of interest" description="Disordered" evidence="6">
    <location>
        <begin position="335"/>
        <end position="366"/>
    </location>
</feature>
<dbReference type="Proteomes" id="UP001152484">
    <property type="component" value="Unassembled WGS sequence"/>
</dbReference>
<dbReference type="AlphaFoldDB" id="A0A9P1DXW1"/>
<evidence type="ECO:0000313" key="9">
    <source>
        <dbReference type="EMBL" id="CAH9061557.1"/>
    </source>
</evidence>
<evidence type="ECO:0000259" key="8">
    <source>
        <dbReference type="PROSITE" id="PS50909"/>
    </source>
</evidence>
<evidence type="ECO:0000256" key="6">
    <source>
        <dbReference type="SAM" id="MobiDB-lite"/>
    </source>
</evidence>
<feature type="region of interest" description="Disordered" evidence="6">
    <location>
        <begin position="300"/>
        <end position="321"/>
    </location>
</feature>
<dbReference type="InterPro" id="IPR004152">
    <property type="entry name" value="GAT_dom"/>
</dbReference>
<dbReference type="InterPro" id="IPR008942">
    <property type="entry name" value="ENTH_VHS"/>
</dbReference>
<keyword evidence="4" id="KW-0653">Protein transport</keyword>
<reference evidence="9" key="1">
    <citation type="submission" date="2022-07" db="EMBL/GenBank/DDBJ databases">
        <authorList>
            <person name="Macas J."/>
            <person name="Novak P."/>
            <person name="Neumann P."/>
        </authorList>
    </citation>
    <scope>NUCLEOTIDE SEQUENCE</scope>
</reference>
<dbReference type="SUPFAM" id="SSF48464">
    <property type="entry name" value="ENTH/VHS domain"/>
    <property type="match status" value="1"/>
</dbReference>
<dbReference type="GO" id="GO:0043328">
    <property type="term" value="P:protein transport to vacuole involved in ubiquitin-dependent protein catabolic process via the multivesicular body sorting pathway"/>
    <property type="evidence" value="ECO:0007669"/>
    <property type="project" value="InterPro"/>
</dbReference>
<evidence type="ECO:0000259" key="7">
    <source>
        <dbReference type="PROSITE" id="PS50179"/>
    </source>
</evidence>
<proteinExistence type="inferred from homology"/>
<dbReference type="GO" id="GO:0043130">
    <property type="term" value="F:ubiquitin binding"/>
    <property type="evidence" value="ECO:0007669"/>
    <property type="project" value="InterPro"/>
</dbReference>
<dbReference type="SUPFAM" id="SSF89009">
    <property type="entry name" value="GAT-like domain"/>
    <property type="match status" value="1"/>
</dbReference>
<dbReference type="CDD" id="cd14231">
    <property type="entry name" value="GAT_GGA-like_plant"/>
    <property type="match status" value="1"/>
</dbReference>
<dbReference type="Gene3D" id="1.20.58.160">
    <property type="match status" value="1"/>
</dbReference>
<dbReference type="Pfam" id="PF00790">
    <property type="entry name" value="VHS"/>
    <property type="match status" value="1"/>
</dbReference>
<dbReference type="InterPro" id="IPR002014">
    <property type="entry name" value="VHS_dom"/>
</dbReference>
<dbReference type="EMBL" id="CAMAPE010000004">
    <property type="protein sequence ID" value="CAH9061557.1"/>
    <property type="molecule type" value="Genomic_DNA"/>
</dbReference>
<dbReference type="Gene3D" id="1.25.40.90">
    <property type="match status" value="1"/>
</dbReference>
<dbReference type="GO" id="GO:0016020">
    <property type="term" value="C:membrane"/>
    <property type="evidence" value="ECO:0007669"/>
    <property type="project" value="UniProtKB-SubCell"/>
</dbReference>
<keyword evidence="10" id="KW-1185">Reference proteome</keyword>
<organism evidence="9 10">
    <name type="scientific">Cuscuta europaea</name>
    <name type="common">European dodder</name>
    <dbReference type="NCBI Taxonomy" id="41803"/>
    <lineage>
        <taxon>Eukaryota</taxon>
        <taxon>Viridiplantae</taxon>
        <taxon>Streptophyta</taxon>
        <taxon>Embryophyta</taxon>
        <taxon>Tracheophyta</taxon>
        <taxon>Spermatophyta</taxon>
        <taxon>Magnoliopsida</taxon>
        <taxon>eudicotyledons</taxon>
        <taxon>Gunneridae</taxon>
        <taxon>Pentapetalae</taxon>
        <taxon>asterids</taxon>
        <taxon>lamiids</taxon>
        <taxon>Solanales</taxon>
        <taxon>Convolvulaceae</taxon>
        <taxon>Cuscuteae</taxon>
        <taxon>Cuscuta</taxon>
        <taxon>Cuscuta subgen. Cuscuta</taxon>
    </lineage>
</organism>
<dbReference type="CDD" id="cd03561">
    <property type="entry name" value="VHS"/>
    <property type="match status" value="1"/>
</dbReference>
<dbReference type="FunFam" id="1.25.40.90:FF:000028">
    <property type="entry name" value="TOM1-like protein 2"/>
    <property type="match status" value="1"/>
</dbReference>
<dbReference type="SMART" id="SM00288">
    <property type="entry name" value="VHS"/>
    <property type="match status" value="1"/>
</dbReference>
<dbReference type="OrthoDB" id="2018246at2759"/>
<comment type="caution">
    <text evidence="9">The sequence shown here is derived from an EMBL/GenBank/DDBJ whole genome shotgun (WGS) entry which is preliminary data.</text>
</comment>
<dbReference type="InterPro" id="IPR044836">
    <property type="entry name" value="TOL_plant"/>
</dbReference>
<evidence type="ECO:0000256" key="1">
    <source>
        <dbReference type="ARBA" id="ARBA00004170"/>
    </source>
</evidence>
<keyword evidence="5" id="KW-0472">Membrane</keyword>